<comment type="caution">
    <text evidence="7">The sequence shown here is derived from an EMBL/GenBank/DDBJ whole genome shotgun (WGS) entry which is preliminary data.</text>
</comment>
<dbReference type="GO" id="GO:0016020">
    <property type="term" value="C:membrane"/>
    <property type="evidence" value="ECO:0007669"/>
    <property type="project" value="UniProtKB-SubCell"/>
</dbReference>
<accession>A0AAW2Z664</accession>
<keyword evidence="2 5" id="KW-0812">Transmembrane</keyword>
<comment type="subcellular location">
    <subcellularLocation>
        <location evidence="1">Membrane</location>
        <topology evidence="1">Multi-pass membrane protein</topology>
    </subcellularLocation>
</comment>
<evidence type="ECO:0000256" key="1">
    <source>
        <dbReference type="ARBA" id="ARBA00004141"/>
    </source>
</evidence>
<dbReference type="GO" id="GO:0005216">
    <property type="term" value="F:monoatomic ion channel activity"/>
    <property type="evidence" value="ECO:0007669"/>
    <property type="project" value="InterPro"/>
</dbReference>
<feature type="transmembrane region" description="Helical" evidence="5">
    <location>
        <begin position="219"/>
        <end position="244"/>
    </location>
</feature>
<keyword evidence="4 5" id="KW-0472">Membrane</keyword>
<evidence type="ECO:0000256" key="3">
    <source>
        <dbReference type="ARBA" id="ARBA00022989"/>
    </source>
</evidence>
<reference evidence="7 8" key="1">
    <citation type="submission" date="2024-03" db="EMBL/GenBank/DDBJ databases">
        <title>The Acrasis kona genome and developmental transcriptomes reveal deep origins of eukaryotic multicellular pathways.</title>
        <authorList>
            <person name="Sheikh S."/>
            <person name="Fu C.-J."/>
            <person name="Brown M.W."/>
            <person name="Baldauf S.L."/>
        </authorList>
    </citation>
    <scope>NUCLEOTIDE SEQUENCE [LARGE SCALE GENOMIC DNA]</scope>
    <source>
        <strain evidence="7 8">ATCC MYA-3509</strain>
    </source>
</reference>
<feature type="domain" description="Ion transport" evidence="6">
    <location>
        <begin position="55"/>
        <end position="248"/>
    </location>
</feature>
<sequence length="394" mass="46053">MDSLLDCYNQTILPELNATCFDEPRCYNQTELESCFHDKSSELKFVEPCCYGKMKEKSSVFEIIYIFLLFYFMSECVFRFVAHPRFDPLYDLAIIGADFACSFPAIFYGYEYWYFGIALPVRIGFLVADLELMKPIMYKISLAVPPMLYIGMLFTTMMYFFGAVSYVIFGPKRNVGCVSCSKYFDSLQRSMLTMFQVSMFQNWGDVTDDMVREPDIPDLFVISYFYIYGIITTFVLFNVFYALVTEIIMDWHGVDVPADASTSFVNRVLLEFLFQFFEIFLTEEDRKKFEDCEASNNFTSLKFWVFVNSLKSYFRNFLGSCFWFSTTEDFDVETTSINPYEIKNYGTATGVEDDETEHEGTLLELLLLVKSIDERVKRIEERVLLEKTNQTIVL</sequence>
<name>A0AAW2Z664_9EUKA</name>
<proteinExistence type="predicted"/>
<dbReference type="Pfam" id="PF00520">
    <property type="entry name" value="Ion_trans"/>
    <property type="match status" value="1"/>
</dbReference>
<keyword evidence="3 5" id="KW-1133">Transmembrane helix</keyword>
<organism evidence="7 8">
    <name type="scientific">Acrasis kona</name>
    <dbReference type="NCBI Taxonomy" id="1008807"/>
    <lineage>
        <taxon>Eukaryota</taxon>
        <taxon>Discoba</taxon>
        <taxon>Heterolobosea</taxon>
        <taxon>Tetramitia</taxon>
        <taxon>Eutetramitia</taxon>
        <taxon>Acrasidae</taxon>
        <taxon>Acrasis</taxon>
    </lineage>
</organism>
<dbReference type="Proteomes" id="UP001431209">
    <property type="component" value="Unassembled WGS sequence"/>
</dbReference>
<feature type="transmembrane region" description="Helical" evidence="5">
    <location>
        <begin position="142"/>
        <end position="169"/>
    </location>
</feature>
<gene>
    <name evidence="7" type="ORF">AKO1_004781</name>
</gene>
<dbReference type="EMBL" id="JAOPGA020001028">
    <property type="protein sequence ID" value="KAL0484161.1"/>
    <property type="molecule type" value="Genomic_DNA"/>
</dbReference>
<evidence type="ECO:0000313" key="7">
    <source>
        <dbReference type="EMBL" id="KAL0484161.1"/>
    </source>
</evidence>
<protein>
    <submittedName>
        <fullName evidence="7">NaCP60E</fullName>
    </submittedName>
</protein>
<evidence type="ECO:0000259" key="6">
    <source>
        <dbReference type="Pfam" id="PF00520"/>
    </source>
</evidence>
<keyword evidence="8" id="KW-1185">Reference proteome</keyword>
<evidence type="ECO:0000256" key="5">
    <source>
        <dbReference type="SAM" id="Phobius"/>
    </source>
</evidence>
<evidence type="ECO:0000256" key="2">
    <source>
        <dbReference type="ARBA" id="ARBA00022692"/>
    </source>
</evidence>
<dbReference type="Gene3D" id="1.10.287.70">
    <property type="match status" value="1"/>
</dbReference>
<evidence type="ECO:0000256" key="4">
    <source>
        <dbReference type="ARBA" id="ARBA00023136"/>
    </source>
</evidence>
<dbReference type="AlphaFoldDB" id="A0AAW2Z664"/>
<evidence type="ECO:0000313" key="8">
    <source>
        <dbReference type="Proteomes" id="UP001431209"/>
    </source>
</evidence>
<feature type="transmembrane region" description="Helical" evidence="5">
    <location>
        <begin position="112"/>
        <end position="130"/>
    </location>
</feature>
<feature type="transmembrane region" description="Helical" evidence="5">
    <location>
        <begin position="63"/>
        <end position="82"/>
    </location>
</feature>
<dbReference type="InterPro" id="IPR005821">
    <property type="entry name" value="Ion_trans_dom"/>
</dbReference>